<gene>
    <name evidence="4" type="ORF">Esi_0327_0009</name>
</gene>
<dbReference type="PROSITE" id="PS50088">
    <property type="entry name" value="ANK_REPEAT"/>
    <property type="match status" value="3"/>
</dbReference>
<dbReference type="eggNOG" id="KOG4177">
    <property type="taxonomic scope" value="Eukaryota"/>
</dbReference>
<dbReference type="InterPro" id="IPR002110">
    <property type="entry name" value="Ankyrin_rpt"/>
</dbReference>
<feature type="repeat" description="ANK" evidence="3">
    <location>
        <begin position="181"/>
        <end position="216"/>
    </location>
</feature>
<proteinExistence type="predicted"/>
<name>D7FXF2_ECTSI</name>
<feature type="repeat" description="ANK" evidence="3">
    <location>
        <begin position="47"/>
        <end position="79"/>
    </location>
</feature>
<dbReference type="AlphaFoldDB" id="D7FXF2"/>
<dbReference type="EMBL" id="FN649743">
    <property type="protein sequence ID" value="CBJ32289.1"/>
    <property type="molecule type" value="Genomic_DNA"/>
</dbReference>
<keyword evidence="1" id="KW-0677">Repeat</keyword>
<dbReference type="Pfam" id="PF12796">
    <property type="entry name" value="Ank_2"/>
    <property type="match status" value="1"/>
</dbReference>
<evidence type="ECO:0000256" key="3">
    <source>
        <dbReference type="PROSITE-ProRule" id="PRU00023"/>
    </source>
</evidence>
<dbReference type="PRINTS" id="PR01415">
    <property type="entry name" value="ANKYRIN"/>
</dbReference>
<feature type="repeat" description="ANK" evidence="3">
    <location>
        <begin position="14"/>
        <end position="46"/>
    </location>
</feature>
<dbReference type="EMBL" id="FN648517">
    <property type="protein sequence ID" value="CBJ32289.1"/>
    <property type="molecule type" value="Genomic_DNA"/>
</dbReference>
<dbReference type="STRING" id="2880.D7FXF2"/>
<evidence type="ECO:0000313" key="4">
    <source>
        <dbReference type="EMBL" id="CBJ32289.1"/>
    </source>
</evidence>
<dbReference type="PROSITE" id="PS50297">
    <property type="entry name" value="ANK_REP_REGION"/>
    <property type="match status" value="3"/>
</dbReference>
<dbReference type="PANTHER" id="PTHR24198:SF165">
    <property type="entry name" value="ANKYRIN REPEAT-CONTAINING PROTEIN-RELATED"/>
    <property type="match status" value="1"/>
</dbReference>
<dbReference type="PANTHER" id="PTHR24198">
    <property type="entry name" value="ANKYRIN REPEAT AND PROTEIN KINASE DOMAIN-CONTAINING PROTEIN"/>
    <property type="match status" value="1"/>
</dbReference>
<evidence type="ECO:0000256" key="2">
    <source>
        <dbReference type="ARBA" id="ARBA00023043"/>
    </source>
</evidence>
<sequence length="222" mass="22837">MLITAGANLEKRYQSATPLQLAMGGGHLEVMRAMVKAGVNVDRRHHSGATALSAAASDGQLDIVEVLLGANANPLLTTPNSLPGGPPLVALDAAARGGHAVVVRRMIGHLGIEGCGGATNQRMDVMAILVDVGVVDNGYALVGAAACGAEASVKFLLQQHDKKKHASASSGAYVNSICHISGSSPLHYGMGFGEFYSARIVRMLVDAGADTTSRVRLRSSLG</sequence>
<accession>D7FXF2</accession>
<evidence type="ECO:0000313" key="5">
    <source>
        <dbReference type="Proteomes" id="UP000002630"/>
    </source>
</evidence>
<dbReference type="OrthoDB" id="539213at2759"/>
<dbReference type="SUPFAM" id="SSF48403">
    <property type="entry name" value="Ankyrin repeat"/>
    <property type="match status" value="1"/>
</dbReference>
<evidence type="ECO:0000256" key="1">
    <source>
        <dbReference type="ARBA" id="ARBA00022737"/>
    </source>
</evidence>
<protein>
    <submittedName>
        <fullName evidence="4">EsV-1-1</fullName>
    </submittedName>
</protein>
<dbReference type="SMART" id="SM00248">
    <property type="entry name" value="ANK"/>
    <property type="match status" value="3"/>
</dbReference>
<dbReference type="InParanoid" id="D7FXF2"/>
<keyword evidence="5" id="KW-1185">Reference proteome</keyword>
<dbReference type="Proteomes" id="UP000002630">
    <property type="component" value="Linkage Group LG18"/>
</dbReference>
<keyword evidence="2 3" id="KW-0040">ANK repeat</keyword>
<organism evidence="4 5">
    <name type="scientific">Ectocarpus siliculosus</name>
    <name type="common">Brown alga</name>
    <name type="synonym">Conferva siliculosa</name>
    <dbReference type="NCBI Taxonomy" id="2880"/>
    <lineage>
        <taxon>Eukaryota</taxon>
        <taxon>Sar</taxon>
        <taxon>Stramenopiles</taxon>
        <taxon>Ochrophyta</taxon>
        <taxon>PX clade</taxon>
        <taxon>Phaeophyceae</taxon>
        <taxon>Ectocarpales</taxon>
        <taxon>Ectocarpaceae</taxon>
        <taxon>Ectocarpus</taxon>
    </lineage>
</organism>
<reference evidence="4 5" key="1">
    <citation type="journal article" date="2010" name="Nature">
        <title>The Ectocarpus genome and the independent evolution of multicellularity in brown algae.</title>
        <authorList>
            <person name="Cock J.M."/>
            <person name="Sterck L."/>
            <person name="Rouze P."/>
            <person name="Scornet D."/>
            <person name="Allen A.E."/>
            <person name="Amoutzias G."/>
            <person name="Anthouard V."/>
            <person name="Artiguenave F."/>
            <person name="Aury J.M."/>
            <person name="Badger J.H."/>
            <person name="Beszteri B."/>
            <person name="Billiau K."/>
            <person name="Bonnet E."/>
            <person name="Bothwell J.H."/>
            <person name="Bowler C."/>
            <person name="Boyen C."/>
            <person name="Brownlee C."/>
            <person name="Carrano C.J."/>
            <person name="Charrier B."/>
            <person name="Cho G.Y."/>
            <person name="Coelho S.M."/>
            <person name="Collen J."/>
            <person name="Corre E."/>
            <person name="Da Silva C."/>
            <person name="Delage L."/>
            <person name="Delaroque N."/>
            <person name="Dittami S.M."/>
            <person name="Doulbeau S."/>
            <person name="Elias M."/>
            <person name="Farnham G."/>
            <person name="Gachon C.M."/>
            <person name="Gschloessl B."/>
            <person name="Heesch S."/>
            <person name="Jabbari K."/>
            <person name="Jubin C."/>
            <person name="Kawai H."/>
            <person name="Kimura K."/>
            <person name="Kloareg B."/>
            <person name="Kupper F.C."/>
            <person name="Lang D."/>
            <person name="Le Bail A."/>
            <person name="Leblanc C."/>
            <person name="Lerouge P."/>
            <person name="Lohr M."/>
            <person name="Lopez P.J."/>
            <person name="Martens C."/>
            <person name="Maumus F."/>
            <person name="Michel G."/>
            <person name="Miranda-Saavedra D."/>
            <person name="Morales J."/>
            <person name="Moreau H."/>
            <person name="Motomura T."/>
            <person name="Nagasato C."/>
            <person name="Napoli C.A."/>
            <person name="Nelson D.R."/>
            <person name="Nyvall-Collen P."/>
            <person name="Peters A.F."/>
            <person name="Pommier C."/>
            <person name="Potin P."/>
            <person name="Poulain J."/>
            <person name="Quesneville H."/>
            <person name="Read B."/>
            <person name="Rensing S.A."/>
            <person name="Ritter A."/>
            <person name="Rousvoal S."/>
            <person name="Samanta M."/>
            <person name="Samson G."/>
            <person name="Schroeder D.C."/>
            <person name="Segurens B."/>
            <person name="Strittmatter M."/>
            <person name="Tonon T."/>
            <person name="Tregear J.W."/>
            <person name="Valentin K."/>
            <person name="von Dassow P."/>
            <person name="Yamagishi T."/>
            <person name="Van de Peer Y."/>
            <person name="Wincker P."/>
        </authorList>
    </citation>
    <scope>NUCLEOTIDE SEQUENCE [LARGE SCALE GENOMIC DNA]</scope>
    <source>
        <strain evidence="5">Ec32 / CCAP1310/4</strain>
    </source>
</reference>
<dbReference type="InterPro" id="IPR036770">
    <property type="entry name" value="Ankyrin_rpt-contain_sf"/>
</dbReference>
<dbReference type="Gene3D" id="1.25.40.20">
    <property type="entry name" value="Ankyrin repeat-containing domain"/>
    <property type="match status" value="1"/>
</dbReference>